<evidence type="ECO:0000259" key="11">
    <source>
        <dbReference type="PROSITE" id="PS50011"/>
    </source>
</evidence>
<feature type="domain" description="PASTA" evidence="12">
    <location>
        <begin position="371"/>
        <end position="437"/>
    </location>
</feature>
<evidence type="ECO:0000259" key="12">
    <source>
        <dbReference type="PROSITE" id="PS51178"/>
    </source>
</evidence>
<reference evidence="13 14" key="1">
    <citation type="submission" date="2019-08" db="EMBL/GenBank/DDBJ databases">
        <title>In-depth cultivation of the pig gut microbiome towards novel bacterial diversity and tailored functional studies.</title>
        <authorList>
            <person name="Wylensek D."/>
            <person name="Hitch T.C.A."/>
            <person name="Clavel T."/>
        </authorList>
    </citation>
    <scope>NUCLEOTIDE SEQUENCE [LARGE SCALE GENOMIC DNA]</scope>
    <source>
        <strain evidence="13 14">WCA-389-WT-5B</strain>
    </source>
</reference>
<dbReference type="PROSITE" id="PS50011">
    <property type="entry name" value="PROTEIN_KINASE_DOM"/>
    <property type="match status" value="1"/>
</dbReference>
<evidence type="ECO:0000256" key="7">
    <source>
        <dbReference type="ARBA" id="ARBA00047899"/>
    </source>
</evidence>
<dbReference type="SUPFAM" id="SSF56112">
    <property type="entry name" value="Protein kinase-like (PK-like)"/>
    <property type="match status" value="1"/>
</dbReference>
<accession>A0A6N7VIF5</accession>
<keyword evidence="6" id="KW-0067">ATP-binding</keyword>
<evidence type="ECO:0000256" key="2">
    <source>
        <dbReference type="ARBA" id="ARBA00022527"/>
    </source>
</evidence>
<evidence type="ECO:0000313" key="13">
    <source>
        <dbReference type="EMBL" id="MSS81437.1"/>
    </source>
</evidence>
<dbReference type="AlphaFoldDB" id="A0A6N7VIF5"/>
<proteinExistence type="predicted"/>
<dbReference type="GO" id="GO:0005524">
    <property type="term" value="F:ATP binding"/>
    <property type="evidence" value="ECO:0007669"/>
    <property type="project" value="UniProtKB-KW"/>
</dbReference>
<evidence type="ECO:0000256" key="3">
    <source>
        <dbReference type="ARBA" id="ARBA00022679"/>
    </source>
</evidence>
<keyword evidence="3" id="KW-0808">Transferase</keyword>
<dbReference type="InterPro" id="IPR000719">
    <property type="entry name" value="Prot_kinase_dom"/>
</dbReference>
<dbReference type="GO" id="GO:0004674">
    <property type="term" value="F:protein serine/threonine kinase activity"/>
    <property type="evidence" value="ECO:0007669"/>
    <property type="project" value="UniProtKB-KW"/>
</dbReference>
<comment type="caution">
    <text evidence="13">The sequence shown here is derived from an EMBL/GenBank/DDBJ whole genome shotgun (WGS) entry which is preliminary data.</text>
</comment>
<evidence type="ECO:0000256" key="4">
    <source>
        <dbReference type="ARBA" id="ARBA00022741"/>
    </source>
</evidence>
<feature type="transmembrane region" description="Helical" evidence="10">
    <location>
        <begin position="349"/>
        <end position="368"/>
    </location>
</feature>
<evidence type="ECO:0000313" key="14">
    <source>
        <dbReference type="Proteomes" id="UP000441455"/>
    </source>
</evidence>
<dbReference type="CDD" id="cd06577">
    <property type="entry name" value="PASTA_pknB"/>
    <property type="match status" value="3"/>
</dbReference>
<dbReference type="PROSITE" id="PS00108">
    <property type="entry name" value="PROTEIN_KINASE_ST"/>
    <property type="match status" value="1"/>
</dbReference>
<evidence type="ECO:0000256" key="1">
    <source>
        <dbReference type="ARBA" id="ARBA00012513"/>
    </source>
</evidence>
<dbReference type="FunFam" id="3.30.200.20:FF:000035">
    <property type="entry name" value="Serine/threonine protein kinase Stk1"/>
    <property type="match status" value="1"/>
</dbReference>
<dbReference type="SMART" id="SM00220">
    <property type="entry name" value="S_TKc"/>
    <property type="match status" value="1"/>
</dbReference>
<dbReference type="NCBIfam" id="NF033483">
    <property type="entry name" value="PknB_PASTA_kin"/>
    <property type="match status" value="1"/>
</dbReference>
<dbReference type="RefSeq" id="WP_022487122.1">
    <property type="nucleotide sequence ID" value="NZ_VULN01000002.1"/>
</dbReference>
<dbReference type="OrthoDB" id="9788659at2"/>
<feature type="region of interest" description="Disordered" evidence="9">
    <location>
        <begin position="541"/>
        <end position="599"/>
    </location>
</feature>
<evidence type="ECO:0000256" key="6">
    <source>
        <dbReference type="ARBA" id="ARBA00022840"/>
    </source>
</evidence>
<sequence length="658" mass="70393">MEGRITLNGRYEIIDKIGGGGMAEVFHGYDTVLHRDVGIKILRDQFIQDKQFVARFRQEACNAACLSHPNIVNIYDSGNENDIYYIVMEYVVGRSLKEVIQENGALDYKTAVRYAIGIASALKQAHDHSIVHCDVKSQNILIDTKGVPKITDFGIARAFGQPSNGTDKNVIGSVYYLSPEQAAGQPVTPQSDLYSLGVVLFEMLTGKLPYDGDTPLEVARMHLESSTPSARRYDPDIPYYLDNIITKALAKNPRLRYATADDFLTDLKRAQTHLLGDMGGEEETWNDARKHPVSDETMVISKSDMLDGLLKPQTAEAAEKSPAAGPEKPDPKKKEEPETLLEKYGKKKLLAFFMAAIVLLSGVIYAILSYTSGDVTVPDLKGKTIVEAEAILTKDKLGYTLTEAYDATATPGVIIKQNPAAHSRVKAGRKIQLVVSKGPEPGVVPDLKKKTLAEATTMLEKAKLKVGTVTVKYEAGAGKGTVLSQSIAPKQKVSEGTSVDLVVNISGNQTVVPGLAGMSLAEARNQLSSVGLTIGSIQTQESDQAKDTVLSSDPGSGSVMDRGGAVSLVVSAGKKEEKKSRSSSGSSGGGSTRTIGYTVPGSGSAKNVKIIVSDDSSTRTIFSDSVAPGTRITRTVNVGSGASVQIYVNGELAEDKSL</sequence>
<dbReference type="InterPro" id="IPR008271">
    <property type="entry name" value="Ser/Thr_kinase_AS"/>
</dbReference>
<comment type="catalytic activity">
    <reaction evidence="7">
        <text>L-threonyl-[protein] + ATP = O-phospho-L-threonyl-[protein] + ADP + H(+)</text>
        <dbReference type="Rhea" id="RHEA:46608"/>
        <dbReference type="Rhea" id="RHEA-COMP:11060"/>
        <dbReference type="Rhea" id="RHEA-COMP:11605"/>
        <dbReference type="ChEBI" id="CHEBI:15378"/>
        <dbReference type="ChEBI" id="CHEBI:30013"/>
        <dbReference type="ChEBI" id="CHEBI:30616"/>
        <dbReference type="ChEBI" id="CHEBI:61977"/>
        <dbReference type="ChEBI" id="CHEBI:456216"/>
        <dbReference type="EC" id="2.7.11.1"/>
    </reaction>
</comment>
<evidence type="ECO:0000256" key="5">
    <source>
        <dbReference type="ARBA" id="ARBA00022777"/>
    </source>
</evidence>
<dbReference type="Proteomes" id="UP000441455">
    <property type="component" value="Unassembled WGS sequence"/>
</dbReference>
<dbReference type="Pfam" id="PF03793">
    <property type="entry name" value="PASTA"/>
    <property type="match status" value="3"/>
</dbReference>
<keyword evidence="10" id="KW-0812">Transmembrane</keyword>
<dbReference type="PANTHER" id="PTHR43289:SF34">
    <property type="entry name" value="SERINE_THREONINE-PROTEIN KINASE YBDM-RELATED"/>
    <property type="match status" value="1"/>
</dbReference>
<dbReference type="Pfam" id="PF00069">
    <property type="entry name" value="Pkinase"/>
    <property type="match status" value="1"/>
</dbReference>
<feature type="domain" description="Protein kinase" evidence="11">
    <location>
        <begin position="11"/>
        <end position="274"/>
    </location>
</feature>
<dbReference type="InterPro" id="IPR005543">
    <property type="entry name" value="PASTA_dom"/>
</dbReference>
<feature type="domain" description="PASTA" evidence="12">
    <location>
        <begin position="438"/>
        <end position="505"/>
    </location>
</feature>
<feature type="domain" description="PASTA" evidence="12">
    <location>
        <begin position="507"/>
        <end position="572"/>
    </location>
</feature>
<keyword evidence="2" id="KW-0723">Serine/threonine-protein kinase</keyword>
<dbReference type="PANTHER" id="PTHR43289">
    <property type="entry name" value="MITOGEN-ACTIVATED PROTEIN KINASE KINASE KINASE 20-RELATED"/>
    <property type="match status" value="1"/>
</dbReference>
<keyword evidence="10" id="KW-0472">Membrane</keyword>
<keyword evidence="5 13" id="KW-0418">Kinase</keyword>
<keyword evidence="10" id="KW-1133">Transmembrane helix</keyword>
<dbReference type="Gene3D" id="1.10.510.10">
    <property type="entry name" value="Transferase(Phosphotransferase) domain 1"/>
    <property type="match status" value="1"/>
</dbReference>
<gene>
    <name evidence="13" type="primary">pknB</name>
    <name evidence="13" type="ORF">FX155_02230</name>
</gene>
<dbReference type="Gene3D" id="3.30.200.20">
    <property type="entry name" value="Phosphorylase Kinase, domain 1"/>
    <property type="match status" value="1"/>
</dbReference>
<comment type="catalytic activity">
    <reaction evidence="8">
        <text>L-seryl-[protein] + ATP = O-phospho-L-seryl-[protein] + ADP + H(+)</text>
        <dbReference type="Rhea" id="RHEA:17989"/>
        <dbReference type="Rhea" id="RHEA-COMP:9863"/>
        <dbReference type="Rhea" id="RHEA-COMP:11604"/>
        <dbReference type="ChEBI" id="CHEBI:15378"/>
        <dbReference type="ChEBI" id="CHEBI:29999"/>
        <dbReference type="ChEBI" id="CHEBI:30616"/>
        <dbReference type="ChEBI" id="CHEBI:83421"/>
        <dbReference type="ChEBI" id="CHEBI:456216"/>
        <dbReference type="EC" id="2.7.11.1"/>
    </reaction>
</comment>
<feature type="compositionally biased region" description="Basic and acidic residues" evidence="9">
    <location>
        <begin position="327"/>
        <end position="338"/>
    </location>
</feature>
<protein>
    <recommendedName>
        <fullName evidence="1">non-specific serine/threonine protein kinase</fullName>
        <ecNumber evidence="1">2.7.11.1</ecNumber>
    </recommendedName>
</protein>
<dbReference type="EMBL" id="VULN01000002">
    <property type="protein sequence ID" value="MSS81437.1"/>
    <property type="molecule type" value="Genomic_DNA"/>
</dbReference>
<evidence type="ECO:0000256" key="10">
    <source>
        <dbReference type="SAM" id="Phobius"/>
    </source>
</evidence>
<evidence type="ECO:0000256" key="8">
    <source>
        <dbReference type="ARBA" id="ARBA00048679"/>
    </source>
</evidence>
<organism evidence="13 14">
    <name type="scientific">Acidaminococcus fermentans</name>
    <dbReference type="NCBI Taxonomy" id="905"/>
    <lineage>
        <taxon>Bacteria</taxon>
        <taxon>Bacillati</taxon>
        <taxon>Bacillota</taxon>
        <taxon>Negativicutes</taxon>
        <taxon>Acidaminococcales</taxon>
        <taxon>Acidaminococcaceae</taxon>
        <taxon>Acidaminococcus</taxon>
    </lineage>
</organism>
<dbReference type="SMART" id="SM00740">
    <property type="entry name" value="PASTA"/>
    <property type="match status" value="3"/>
</dbReference>
<dbReference type="CDD" id="cd14014">
    <property type="entry name" value="STKc_PknB_like"/>
    <property type="match status" value="1"/>
</dbReference>
<dbReference type="PROSITE" id="PS51178">
    <property type="entry name" value="PASTA"/>
    <property type="match status" value="3"/>
</dbReference>
<keyword evidence="4" id="KW-0547">Nucleotide-binding</keyword>
<dbReference type="FunFam" id="1.10.510.10:FF:000021">
    <property type="entry name" value="Serine/threonine protein kinase"/>
    <property type="match status" value="1"/>
</dbReference>
<dbReference type="InterPro" id="IPR011009">
    <property type="entry name" value="Kinase-like_dom_sf"/>
</dbReference>
<name>A0A6N7VIF5_ACIFE</name>
<dbReference type="Gene3D" id="3.30.10.20">
    <property type="match status" value="3"/>
</dbReference>
<evidence type="ECO:0000256" key="9">
    <source>
        <dbReference type="SAM" id="MobiDB-lite"/>
    </source>
</evidence>
<dbReference type="EC" id="2.7.11.1" evidence="1"/>
<feature type="region of interest" description="Disordered" evidence="9">
    <location>
        <begin position="315"/>
        <end position="338"/>
    </location>
</feature>